<keyword evidence="4" id="KW-0249">Electron transport</keyword>
<dbReference type="Pfam" id="PF13442">
    <property type="entry name" value="Cytochrome_CBB3"/>
    <property type="match status" value="1"/>
</dbReference>
<dbReference type="Gene3D" id="1.10.760.10">
    <property type="entry name" value="Cytochrome c-like domain"/>
    <property type="match status" value="2"/>
</dbReference>
<evidence type="ECO:0000256" key="1">
    <source>
        <dbReference type="ARBA" id="ARBA00022448"/>
    </source>
</evidence>
<keyword evidence="3 6" id="KW-0479">Metal-binding</keyword>
<dbReference type="InterPro" id="IPR009056">
    <property type="entry name" value="Cyt_c-like_dom"/>
</dbReference>
<evidence type="ECO:0000256" key="2">
    <source>
        <dbReference type="ARBA" id="ARBA00022617"/>
    </source>
</evidence>
<keyword evidence="9" id="KW-1185">Reference proteome</keyword>
<dbReference type="SUPFAM" id="SSF46626">
    <property type="entry name" value="Cytochrome c"/>
    <property type="match status" value="3"/>
</dbReference>
<accession>A0ABY2XNS4</accession>
<reference evidence="8 9" key="1">
    <citation type="submission" date="2019-05" db="EMBL/GenBank/DDBJ databases">
        <title>Genome of Alcanivorax gelatiniphagus, an oil degrading marine bacteria.</title>
        <authorList>
            <person name="Kwon K.K."/>
        </authorList>
    </citation>
    <scope>NUCLEOTIDE SEQUENCE [LARGE SCALE GENOMIC DNA]</scope>
    <source>
        <strain evidence="8 9">MEBiC 08158</strain>
    </source>
</reference>
<dbReference type="InterPro" id="IPR014353">
    <property type="entry name" value="Membr-bd_ADH_cyt_c"/>
</dbReference>
<keyword evidence="5 6" id="KW-0408">Iron</keyword>
<evidence type="ECO:0000256" key="3">
    <source>
        <dbReference type="ARBA" id="ARBA00022723"/>
    </source>
</evidence>
<feature type="domain" description="Cytochrome c" evidence="7">
    <location>
        <begin position="189"/>
        <end position="297"/>
    </location>
</feature>
<dbReference type="Proteomes" id="UP000739180">
    <property type="component" value="Unassembled WGS sequence"/>
</dbReference>
<dbReference type="PROSITE" id="PS51007">
    <property type="entry name" value="CYTC"/>
    <property type="match status" value="3"/>
</dbReference>
<protein>
    <submittedName>
        <fullName evidence="8">C-type cytochrome</fullName>
    </submittedName>
</protein>
<dbReference type="Pfam" id="PF00034">
    <property type="entry name" value="Cytochrom_C"/>
    <property type="match status" value="1"/>
</dbReference>
<gene>
    <name evidence="8" type="ORF">FGS76_04105</name>
</gene>
<keyword evidence="1" id="KW-0813">Transport</keyword>
<keyword evidence="2 6" id="KW-0349">Heme</keyword>
<evidence type="ECO:0000256" key="4">
    <source>
        <dbReference type="ARBA" id="ARBA00022982"/>
    </source>
</evidence>
<evidence type="ECO:0000259" key="7">
    <source>
        <dbReference type="PROSITE" id="PS51007"/>
    </source>
</evidence>
<dbReference type="PANTHER" id="PTHR35008:SF4">
    <property type="entry name" value="BLL4482 PROTEIN"/>
    <property type="match status" value="1"/>
</dbReference>
<feature type="domain" description="Cytochrome c" evidence="7">
    <location>
        <begin position="326"/>
        <end position="414"/>
    </location>
</feature>
<dbReference type="EMBL" id="VCQT01000019">
    <property type="protein sequence ID" value="TMW14122.1"/>
    <property type="molecule type" value="Genomic_DNA"/>
</dbReference>
<evidence type="ECO:0000313" key="9">
    <source>
        <dbReference type="Proteomes" id="UP000739180"/>
    </source>
</evidence>
<evidence type="ECO:0000313" key="8">
    <source>
        <dbReference type="EMBL" id="TMW14122.1"/>
    </source>
</evidence>
<proteinExistence type="predicted"/>
<sequence>MIKRIFLALVVVGVVVAGAFAFYAWHPELPAMAAADRPAFDADTIERGRVLAGAGYCSTCHTAAGGEPYAGNYPVVSDFGTIYGSNITPDPETGIGSWSPEAFRRAMHEGVDRQGRHLFPALPYNHFTLLSDQDVDALYAYLMSEVEPVKQSTRENTLPFPLNLRFLQAGWKLLFVDFGRYQPDPDQSDAWNRGAYLAEGISHCGACHTPRNALGAEDGDRRYAGATIDRWVAPALTSANPSAVRWTAADLTLYLKHGAEAYHGIAAGPMGPVVHAGVAELSDPDLQALGVYFASIARDGDSGAEPQPDYSPVQASVAAGKPDPAYRLDDGERLYATACASCHYNDSADDLKATRPELGINSAVRLDDPANLIHVILDGVPSDEGSQGVVMPAFRDALSDQQIAAIAAYLRASRTDLPSWPDLPARVGDLRAHAGTH</sequence>
<feature type="domain" description="Cytochrome c" evidence="7">
    <location>
        <begin position="43"/>
        <end position="146"/>
    </location>
</feature>
<dbReference type="InterPro" id="IPR051459">
    <property type="entry name" value="Cytochrome_c-type_DH"/>
</dbReference>
<dbReference type="PRINTS" id="PR00605">
    <property type="entry name" value="CYTCHROMECIC"/>
</dbReference>
<evidence type="ECO:0000256" key="5">
    <source>
        <dbReference type="ARBA" id="ARBA00023004"/>
    </source>
</evidence>
<dbReference type="PIRSF" id="PIRSF000018">
    <property type="entry name" value="Mb_ADH_cyt_c"/>
    <property type="match status" value="1"/>
</dbReference>
<name>A0ABY2XNS4_9GAMM</name>
<organism evidence="8 9">
    <name type="scientific">Alloalcanivorax gelatiniphagus</name>
    <dbReference type="NCBI Taxonomy" id="1194167"/>
    <lineage>
        <taxon>Bacteria</taxon>
        <taxon>Pseudomonadati</taxon>
        <taxon>Pseudomonadota</taxon>
        <taxon>Gammaproteobacteria</taxon>
        <taxon>Oceanospirillales</taxon>
        <taxon>Alcanivoracaceae</taxon>
        <taxon>Alloalcanivorax</taxon>
    </lineage>
</organism>
<dbReference type="InterPro" id="IPR036909">
    <property type="entry name" value="Cyt_c-like_dom_sf"/>
</dbReference>
<comment type="caution">
    <text evidence="8">The sequence shown here is derived from an EMBL/GenBank/DDBJ whole genome shotgun (WGS) entry which is preliminary data.</text>
</comment>
<dbReference type="PANTHER" id="PTHR35008">
    <property type="entry name" value="BLL4482 PROTEIN-RELATED"/>
    <property type="match status" value="1"/>
</dbReference>
<dbReference type="InterPro" id="IPR008168">
    <property type="entry name" value="Cyt_C_IC"/>
</dbReference>
<dbReference type="RefSeq" id="WP_138771362.1">
    <property type="nucleotide sequence ID" value="NZ_JBHSSX010000010.1"/>
</dbReference>
<evidence type="ECO:0000256" key="6">
    <source>
        <dbReference type="PROSITE-ProRule" id="PRU00433"/>
    </source>
</evidence>